<reference evidence="3" key="1">
    <citation type="journal article" date="2015" name="Proc. Natl. Acad. Sci. U.S.A.">
        <title>Genome sequencing of adzuki bean (Vigna angularis) provides insight into high starch and low fat accumulation and domestication.</title>
        <authorList>
            <person name="Yang K."/>
            <person name="Tian Z."/>
            <person name="Chen C."/>
            <person name="Luo L."/>
            <person name="Zhao B."/>
            <person name="Wang Z."/>
            <person name="Yu L."/>
            <person name="Li Y."/>
            <person name="Sun Y."/>
            <person name="Li W."/>
            <person name="Chen Y."/>
            <person name="Li Y."/>
            <person name="Zhang Y."/>
            <person name="Ai D."/>
            <person name="Zhao J."/>
            <person name="Shang C."/>
            <person name="Ma Y."/>
            <person name="Wu B."/>
            <person name="Wang M."/>
            <person name="Gao L."/>
            <person name="Sun D."/>
            <person name="Zhang P."/>
            <person name="Guo F."/>
            <person name="Wang W."/>
            <person name="Li Y."/>
            <person name="Wang J."/>
            <person name="Varshney R.K."/>
            <person name="Wang J."/>
            <person name="Ling H.Q."/>
            <person name="Wan P."/>
        </authorList>
    </citation>
    <scope>NUCLEOTIDE SEQUENCE</scope>
    <source>
        <strain evidence="3">cv. Jingnong 6</strain>
    </source>
</reference>
<gene>
    <name evidence="2" type="ORF">LR48_Vigan11g127500</name>
</gene>
<dbReference type="EMBL" id="CM003381">
    <property type="protein sequence ID" value="KOM58241.1"/>
    <property type="molecule type" value="Genomic_DNA"/>
</dbReference>
<name>A0A0L9VT30_PHAAN</name>
<dbReference type="Gramene" id="KOM58241">
    <property type="protein sequence ID" value="KOM58241"/>
    <property type="gene ID" value="LR48_Vigan11g127500"/>
</dbReference>
<dbReference type="Proteomes" id="UP000053144">
    <property type="component" value="Chromosome 11"/>
</dbReference>
<evidence type="ECO:0000313" key="2">
    <source>
        <dbReference type="EMBL" id="KOM58241.1"/>
    </source>
</evidence>
<accession>A0A0L9VT30</accession>
<feature type="compositionally biased region" description="Basic and acidic residues" evidence="1">
    <location>
        <begin position="26"/>
        <end position="35"/>
    </location>
</feature>
<protein>
    <submittedName>
        <fullName evidence="2">Uncharacterized protein</fullName>
    </submittedName>
</protein>
<proteinExistence type="predicted"/>
<sequence length="83" mass="9058">MRGFLERRKKATGQGGRPDGGGGVGDGEREKDCMDGKGVGARFCRTSTKYISLVYSFKQMDHSTASNWEGCYKDLIPSVCTTN</sequence>
<evidence type="ECO:0000256" key="1">
    <source>
        <dbReference type="SAM" id="MobiDB-lite"/>
    </source>
</evidence>
<feature type="compositionally biased region" description="Gly residues" evidence="1">
    <location>
        <begin position="13"/>
        <end position="25"/>
    </location>
</feature>
<feature type="region of interest" description="Disordered" evidence="1">
    <location>
        <begin position="1"/>
        <end position="36"/>
    </location>
</feature>
<evidence type="ECO:0000313" key="3">
    <source>
        <dbReference type="Proteomes" id="UP000053144"/>
    </source>
</evidence>
<dbReference type="AlphaFoldDB" id="A0A0L9VT30"/>
<organism evidence="2 3">
    <name type="scientific">Phaseolus angularis</name>
    <name type="common">Azuki bean</name>
    <name type="synonym">Vigna angularis</name>
    <dbReference type="NCBI Taxonomy" id="3914"/>
    <lineage>
        <taxon>Eukaryota</taxon>
        <taxon>Viridiplantae</taxon>
        <taxon>Streptophyta</taxon>
        <taxon>Embryophyta</taxon>
        <taxon>Tracheophyta</taxon>
        <taxon>Spermatophyta</taxon>
        <taxon>Magnoliopsida</taxon>
        <taxon>eudicotyledons</taxon>
        <taxon>Gunneridae</taxon>
        <taxon>Pentapetalae</taxon>
        <taxon>rosids</taxon>
        <taxon>fabids</taxon>
        <taxon>Fabales</taxon>
        <taxon>Fabaceae</taxon>
        <taxon>Papilionoideae</taxon>
        <taxon>50 kb inversion clade</taxon>
        <taxon>NPAAA clade</taxon>
        <taxon>indigoferoid/millettioid clade</taxon>
        <taxon>Phaseoleae</taxon>
        <taxon>Vigna</taxon>
    </lineage>
</organism>